<dbReference type="Proteomes" id="UP000035800">
    <property type="component" value="Chromosome I"/>
</dbReference>
<proteinExistence type="predicted"/>
<gene>
    <name evidence="1" type="ORF">LSS_11135</name>
</gene>
<reference evidence="1 2" key="1">
    <citation type="journal article" date="2012" name="Gene">
        <title>Sequence of Leptospira santarosai serovar Shermani genome and prediction of virulence-associated genes.</title>
        <authorList>
            <person name="Chou L.F."/>
            <person name="Chen Y.T."/>
            <person name="Lu C.W."/>
            <person name="Ko Y.C."/>
            <person name="Tang C.Y."/>
            <person name="Pan M.J."/>
            <person name="Tian Y.C."/>
            <person name="Chiu C.H."/>
            <person name="Hung C.C."/>
            <person name="Yang C.W."/>
        </authorList>
    </citation>
    <scope>NUCLEOTIDE SEQUENCE [LARGE SCALE GENOMIC DNA]</scope>
    <source>
        <strain evidence="1">LT 821</strain>
    </source>
</reference>
<dbReference type="AlphaFoldDB" id="K8XYY1"/>
<dbReference type="KEGG" id="lst:LSS_11135"/>
<accession>K8XYY1</accession>
<dbReference type="EMBL" id="CP006694">
    <property type="protein sequence ID" value="EKT86658.1"/>
    <property type="molecule type" value="Genomic_DNA"/>
</dbReference>
<evidence type="ECO:0000313" key="2">
    <source>
        <dbReference type="Proteomes" id="UP000035800"/>
    </source>
</evidence>
<name>K8XYY1_9LEPT</name>
<protein>
    <submittedName>
        <fullName evidence="1">Uncharacterized protein</fullName>
    </submittedName>
</protein>
<sequence length="48" mass="5838">MILFSSKAIFFLKIFPYGFDRIHIWFYIKLKRKSNCGGLKDFKTNYKI</sequence>
<reference evidence="1 2" key="2">
    <citation type="journal article" date="2014" name="Emerg. Microbes Infect.">
        <title>Potential impact on kidney infection: a whole-genome analysis of Leptospira santarosai serovar Shermani.</title>
        <authorList>
            <person name="Chou L.F."/>
            <person name="Chen T.W."/>
            <person name="Ko Y.C."/>
            <person name="Pan M.J."/>
            <person name="Tian Y.C."/>
            <person name="Chiu C.H."/>
            <person name="Tang P."/>
            <person name="Hung C.C."/>
            <person name="Yang C.W."/>
        </authorList>
    </citation>
    <scope>NUCLEOTIDE SEQUENCE</scope>
    <source>
        <strain evidence="1 2">LT 821</strain>
    </source>
</reference>
<dbReference type="PATRIC" id="fig|758847.3.peg.2337"/>
<organism evidence="1 2">
    <name type="scientific">Leptospira santarosai serovar Shermani str. LT 821</name>
    <dbReference type="NCBI Taxonomy" id="758847"/>
    <lineage>
        <taxon>Bacteria</taxon>
        <taxon>Pseudomonadati</taxon>
        <taxon>Spirochaetota</taxon>
        <taxon>Spirochaetia</taxon>
        <taxon>Leptospirales</taxon>
        <taxon>Leptospiraceae</taxon>
        <taxon>Leptospira</taxon>
    </lineage>
</organism>
<evidence type="ECO:0000313" key="1">
    <source>
        <dbReference type="EMBL" id="EKT86658.1"/>
    </source>
</evidence>
<dbReference type="STRING" id="758847.LSS_11135"/>